<dbReference type="OrthoDB" id="3358048at2759"/>
<feature type="transmembrane region" description="Helical" evidence="2">
    <location>
        <begin position="154"/>
        <end position="172"/>
    </location>
</feature>
<keyword evidence="4" id="KW-1185">Reference proteome</keyword>
<dbReference type="Proteomes" id="UP000799753">
    <property type="component" value="Unassembled WGS sequence"/>
</dbReference>
<keyword evidence="2" id="KW-1133">Transmembrane helix</keyword>
<protein>
    <submittedName>
        <fullName evidence="3">Uncharacterized protein</fullName>
    </submittedName>
</protein>
<feature type="transmembrane region" description="Helical" evidence="2">
    <location>
        <begin position="75"/>
        <end position="96"/>
    </location>
</feature>
<dbReference type="EMBL" id="MU006810">
    <property type="protein sequence ID" value="KAF2635145.1"/>
    <property type="molecule type" value="Genomic_DNA"/>
</dbReference>
<organism evidence="3 4">
    <name type="scientific">Massarina eburnea CBS 473.64</name>
    <dbReference type="NCBI Taxonomy" id="1395130"/>
    <lineage>
        <taxon>Eukaryota</taxon>
        <taxon>Fungi</taxon>
        <taxon>Dikarya</taxon>
        <taxon>Ascomycota</taxon>
        <taxon>Pezizomycotina</taxon>
        <taxon>Dothideomycetes</taxon>
        <taxon>Pleosporomycetidae</taxon>
        <taxon>Pleosporales</taxon>
        <taxon>Massarineae</taxon>
        <taxon>Massarinaceae</taxon>
        <taxon>Massarina</taxon>
    </lineage>
</organism>
<evidence type="ECO:0000256" key="2">
    <source>
        <dbReference type="SAM" id="Phobius"/>
    </source>
</evidence>
<gene>
    <name evidence="3" type="ORF">P280DRAFT_437611</name>
</gene>
<evidence type="ECO:0000256" key="1">
    <source>
        <dbReference type="SAM" id="MobiDB-lite"/>
    </source>
</evidence>
<feature type="transmembrane region" description="Helical" evidence="2">
    <location>
        <begin position="48"/>
        <end position="69"/>
    </location>
</feature>
<name>A0A6A6RJ16_9PLEO</name>
<accession>A0A6A6RJ16</accession>
<proteinExistence type="predicted"/>
<feature type="region of interest" description="Disordered" evidence="1">
    <location>
        <begin position="13"/>
        <end position="32"/>
    </location>
</feature>
<evidence type="ECO:0000313" key="3">
    <source>
        <dbReference type="EMBL" id="KAF2635145.1"/>
    </source>
</evidence>
<feature type="compositionally biased region" description="Acidic residues" evidence="1">
    <location>
        <begin position="16"/>
        <end position="31"/>
    </location>
</feature>
<sequence length="224" mass="24269">MAATRLRRTFHYPTESSDEDAVEEGMDEQDQETLISTLSSHDTSSTRIYTTLLLILPLAPALLYTPHLLTTSLSTLASSVAALSSLLASAYALYYLPLPPVRINIINSTNLQQPSSSSTKGKSISRNAYGVKTTEPVAERIPVPYISDGAAEMLAKYLVPVNAVLCGILAVMELLQGRALSEGMTIGGGYVPGFVMAVVMFARRELRVVDLGELERLRYRTKGG</sequence>
<keyword evidence="2" id="KW-0812">Transmembrane</keyword>
<feature type="transmembrane region" description="Helical" evidence="2">
    <location>
        <begin position="184"/>
        <end position="202"/>
    </location>
</feature>
<evidence type="ECO:0000313" key="4">
    <source>
        <dbReference type="Proteomes" id="UP000799753"/>
    </source>
</evidence>
<reference evidence="3" key="1">
    <citation type="journal article" date="2020" name="Stud. Mycol.">
        <title>101 Dothideomycetes genomes: a test case for predicting lifestyles and emergence of pathogens.</title>
        <authorList>
            <person name="Haridas S."/>
            <person name="Albert R."/>
            <person name="Binder M."/>
            <person name="Bloem J."/>
            <person name="Labutti K."/>
            <person name="Salamov A."/>
            <person name="Andreopoulos B."/>
            <person name="Baker S."/>
            <person name="Barry K."/>
            <person name="Bills G."/>
            <person name="Bluhm B."/>
            <person name="Cannon C."/>
            <person name="Castanera R."/>
            <person name="Culley D."/>
            <person name="Daum C."/>
            <person name="Ezra D."/>
            <person name="Gonzalez J."/>
            <person name="Henrissat B."/>
            <person name="Kuo A."/>
            <person name="Liang C."/>
            <person name="Lipzen A."/>
            <person name="Lutzoni F."/>
            <person name="Magnuson J."/>
            <person name="Mondo S."/>
            <person name="Nolan M."/>
            <person name="Ohm R."/>
            <person name="Pangilinan J."/>
            <person name="Park H.-J."/>
            <person name="Ramirez L."/>
            <person name="Alfaro M."/>
            <person name="Sun H."/>
            <person name="Tritt A."/>
            <person name="Yoshinaga Y."/>
            <person name="Zwiers L.-H."/>
            <person name="Turgeon B."/>
            <person name="Goodwin S."/>
            <person name="Spatafora J."/>
            <person name="Crous P."/>
            <person name="Grigoriev I."/>
        </authorList>
    </citation>
    <scope>NUCLEOTIDE SEQUENCE</scope>
    <source>
        <strain evidence="3">CBS 473.64</strain>
    </source>
</reference>
<dbReference type="AlphaFoldDB" id="A0A6A6RJ16"/>
<keyword evidence="2" id="KW-0472">Membrane</keyword>